<evidence type="ECO:0000256" key="1">
    <source>
        <dbReference type="ARBA" id="ARBA00004613"/>
    </source>
</evidence>
<feature type="disulfide bond" evidence="10">
    <location>
        <begin position="767"/>
        <end position="776"/>
    </location>
</feature>
<feature type="domain" description="Kazal-like" evidence="13">
    <location>
        <begin position="694"/>
        <end position="743"/>
    </location>
</feature>
<feature type="domain" description="Kazal-like" evidence="13">
    <location>
        <begin position="608"/>
        <end position="658"/>
    </location>
</feature>
<dbReference type="Gene3D" id="3.30.60.30">
    <property type="match status" value="9"/>
</dbReference>
<feature type="signal peptide" evidence="11">
    <location>
        <begin position="1"/>
        <end position="22"/>
    </location>
</feature>
<feature type="domain" description="Kazal-like" evidence="13">
    <location>
        <begin position="245"/>
        <end position="295"/>
    </location>
</feature>
<dbReference type="SUPFAM" id="SSF100895">
    <property type="entry name" value="Kazal-type serine protease inhibitors"/>
    <property type="match status" value="9"/>
</dbReference>
<evidence type="ECO:0000256" key="3">
    <source>
        <dbReference type="ARBA" id="ARBA00022690"/>
    </source>
</evidence>
<dbReference type="Pfam" id="PF00053">
    <property type="entry name" value="EGF_laminin"/>
    <property type="match status" value="2"/>
</dbReference>
<protein>
    <recommendedName>
        <fullName evidence="16">Agrin</fullName>
    </recommendedName>
</protein>
<dbReference type="GO" id="GO:0005576">
    <property type="term" value="C:extracellular region"/>
    <property type="evidence" value="ECO:0007669"/>
    <property type="project" value="UniProtKB-SubCell"/>
</dbReference>
<evidence type="ECO:0000256" key="9">
    <source>
        <dbReference type="ARBA" id="ARBA00023292"/>
    </source>
</evidence>
<dbReference type="SMART" id="SM00180">
    <property type="entry name" value="EGF_Lam"/>
    <property type="match status" value="2"/>
</dbReference>
<dbReference type="SMART" id="SM00280">
    <property type="entry name" value="KAZAL"/>
    <property type="match status" value="9"/>
</dbReference>
<feature type="domain" description="Kazal-like" evidence="13">
    <location>
        <begin position="157"/>
        <end position="214"/>
    </location>
</feature>
<feature type="chain" id="PRO_5042218430" description="Agrin" evidence="11">
    <location>
        <begin position="23"/>
        <end position="1068"/>
    </location>
</feature>
<feature type="disulfide bond" evidence="10">
    <location>
        <begin position="799"/>
        <end position="811"/>
    </location>
</feature>
<dbReference type="WBParaSite" id="MBELARI_LOCUS18487">
    <property type="protein sequence ID" value="MBELARI_LOCUS18487"/>
    <property type="gene ID" value="MBELARI_LOCUS18487"/>
</dbReference>
<dbReference type="Pfam" id="PF07648">
    <property type="entry name" value="Kazal_2"/>
    <property type="match status" value="9"/>
</dbReference>
<dbReference type="CDD" id="cd00055">
    <property type="entry name" value="EGF_Lam"/>
    <property type="match status" value="2"/>
</dbReference>
<dbReference type="Proteomes" id="UP000887575">
    <property type="component" value="Unassembled WGS sequence"/>
</dbReference>
<evidence type="ECO:0000256" key="10">
    <source>
        <dbReference type="PROSITE-ProRule" id="PRU00460"/>
    </source>
</evidence>
<feature type="domain" description="Laminin EGF-like" evidence="12">
    <location>
        <begin position="747"/>
        <end position="798"/>
    </location>
</feature>
<dbReference type="FunFam" id="2.10.25.10:FF:000094">
    <property type="entry name" value="Laminin subunit alpha-2"/>
    <property type="match status" value="1"/>
</dbReference>
<feature type="disulfide bond" evidence="10">
    <location>
        <begin position="820"/>
        <end position="829"/>
    </location>
</feature>
<dbReference type="InterPro" id="IPR008993">
    <property type="entry name" value="TIMP-like_OB-fold"/>
</dbReference>
<evidence type="ECO:0000256" key="11">
    <source>
        <dbReference type="SAM" id="SignalP"/>
    </source>
</evidence>
<feature type="domain" description="Laminin EGF-like" evidence="12">
    <location>
        <begin position="799"/>
        <end position="845"/>
    </location>
</feature>
<dbReference type="FunFam" id="3.30.60.30:FF:000040">
    <property type="entry name" value="Agrin, putative"/>
    <property type="match status" value="1"/>
</dbReference>
<dbReference type="PROSITE" id="PS50027">
    <property type="entry name" value="EGF_LAM_2"/>
    <property type="match status" value="2"/>
</dbReference>
<feature type="disulfide bond" evidence="10">
    <location>
        <begin position="801"/>
        <end position="818"/>
    </location>
</feature>
<dbReference type="PROSITE" id="PS01248">
    <property type="entry name" value="EGF_LAM_1"/>
    <property type="match status" value="2"/>
</dbReference>
<dbReference type="PRINTS" id="PR00011">
    <property type="entry name" value="EGFLAMININ"/>
</dbReference>
<evidence type="ECO:0000259" key="13">
    <source>
        <dbReference type="PROSITE" id="PS51465"/>
    </source>
</evidence>
<dbReference type="InterPro" id="IPR003645">
    <property type="entry name" value="Fol_N"/>
</dbReference>
<feature type="domain" description="Kazal-like" evidence="13">
    <location>
        <begin position="392"/>
        <end position="439"/>
    </location>
</feature>
<keyword evidence="8" id="KW-0325">Glycoprotein</keyword>
<organism evidence="14 15">
    <name type="scientific">Mesorhabditis belari</name>
    <dbReference type="NCBI Taxonomy" id="2138241"/>
    <lineage>
        <taxon>Eukaryota</taxon>
        <taxon>Metazoa</taxon>
        <taxon>Ecdysozoa</taxon>
        <taxon>Nematoda</taxon>
        <taxon>Chromadorea</taxon>
        <taxon>Rhabditida</taxon>
        <taxon>Rhabditina</taxon>
        <taxon>Rhabditomorpha</taxon>
        <taxon>Rhabditoidea</taxon>
        <taxon>Rhabditidae</taxon>
        <taxon>Mesorhabditinae</taxon>
        <taxon>Mesorhabditis</taxon>
    </lineage>
</organism>
<evidence type="ECO:0000256" key="4">
    <source>
        <dbReference type="ARBA" id="ARBA00022729"/>
    </source>
</evidence>
<dbReference type="AlphaFoldDB" id="A0AAF3EWB7"/>
<dbReference type="GO" id="GO:0030154">
    <property type="term" value="P:cell differentiation"/>
    <property type="evidence" value="ECO:0007669"/>
    <property type="project" value="TreeGrafter"/>
</dbReference>
<dbReference type="FunFam" id="2.10.25.10:FF:000188">
    <property type="entry name" value="Laminin subunit gamma 2"/>
    <property type="match status" value="1"/>
</dbReference>
<evidence type="ECO:0000313" key="15">
    <source>
        <dbReference type="WBParaSite" id="MBELARI_LOCUS18487"/>
    </source>
</evidence>
<feature type="domain" description="Kazal-like" evidence="13">
    <location>
        <begin position="464"/>
        <end position="510"/>
    </location>
</feature>
<dbReference type="GO" id="GO:0005604">
    <property type="term" value="C:basement membrane"/>
    <property type="evidence" value="ECO:0007669"/>
    <property type="project" value="UniProtKB-ARBA"/>
</dbReference>
<dbReference type="PANTHER" id="PTHR10913:SF45">
    <property type="entry name" value="FOLLISTATIN, ISOFORM A-RELATED"/>
    <property type="match status" value="1"/>
</dbReference>
<evidence type="ECO:0000256" key="2">
    <source>
        <dbReference type="ARBA" id="ARBA00022525"/>
    </source>
</evidence>
<keyword evidence="4 11" id="KW-0732">Signal</keyword>
<dbReference type="CDD" id="cd00104">
    <property type="entry name" value="KAZAL_FS"/>
    <property type="match status" value="8"/>
</dbReference>
<keyword evidence="2" id="KW-0964">Secreted</keyword>
<dbReference type="FunFam" id="3.30.60.30:FF:000024">
    <property type="entry name" value="Transmembrane agrin"/>
    <property type="match status" value="1"/>
</dbReference>
<feature type="domain" description="Kazal-like" evidence="13">
    <location>
        <begin position="318"/>
        <end position="365"/>
    </location>
</feature>
<evidence type="ECO:0000256" key="7">
    <source>
        <dbReference type="ARBA" id="ARBA00023157"/>
    </source>
</evidence>
<evidence type="ECO:0008006" key="16">
    <source>
        <dbReference type="Google" id="ProtNLM"/>
    </source>
</evidence>
<feature type="domain" description="Kazal-like" evidence="13">
    <location>
        <begin position="877"/>
        <end position="930"/>
    </location>
</feature>
<evidence type="ECO:0000256" key="8">
    <source>
        <dbReference type="ARBA" id="ARBA00023180"/>
    </source>
</evidence>
<dbReference type="Gene3D" id="2.10.25.10">
    <property type="entry name" value="Laminin"/>
    <property type="match status" value="2"/>
</dbReference>
<dbReference type="InterPro" id="IPR002350">
    <property type="entry name" value="Kazal_dom"/>
</dbReference>
<evidence type="ECO:0000256" key="6">
    <source>
        <dbReference type="ARBA" id="ARBA00022900"/>
    </source>
</evidence>
<dbReference type="PANTHER" id="PTHR10913">
    <property type="entry name" value="FOLLISTATIN-RELATED"/>
    <property type="match status" value="1"/>
</dbReference>
<evidence type="ECO:0000313" key="14">
    <source>
        <dbReference type="Proteomes" id="UP000887575"/>
    </source>
</evidence>
<keyword evidence="7 10" id="KW-1015">Disulfide bond</keyword>
<accession>A0AAF3EWB7</accession>
<keyword evidence="9 10" id="KW-0424">Laminin EGF-like domain</keyword>
<evidence type="ECO:0000256" key="5">
    <source>
        <dbReference type="ARBA" id="ARBA00022737"/>
    </source>
</evidence>
<dbReference type="InterPro" id="IPR036058">
    <property type="entry name" value="Kazal_dom_sf"/>
</dbReference>
<sequence>MLTVNRLFSIFFFTVFFLCVKSERRCGYVNRKSVNSTFDEAEILITATVREIHLDFETAKPQEARLFVRRVFKGKALLEGREEIYVKIDEQLVDGKRHCRRRWGAGDTKIFAISVEKKRFHSKIAPLPVTLSILDALHSIVTLLCEQKSCPFGSKCVPATGECECRTSCRDRAQPVCGSDHVTYASLCHLAVRACLLKKKDLMLRIERTGACEKKNPCDDLRCGPGEDCVIEQKNDVLSAHCVCPLHCPNFGDSVESSPVCSVQGRDYKSICHLKQDACETKLNITVKYYGKCDPCDGHLCAAGTTCKVGVHRRAECRCSQQCPLNREPVCGTDGNTYENECVMKVAACREDRTITVWKKGTCKDSGNPCAALSCPPGSRCSLSPSGAPKCECDASCPQIVKPVCASDGITYTSECEMRKSSCEAKRRVYVRHTGNCGVGVCSTFTGCRAPQVCVPKGDRPKCVCPECGDELKEVCGSDGQTYANECRLRQFACLSAQHVFVKYNGICEGCEKLRDKCEFYSVCVSDGKGAGKCECPVECPLNNTSTDKDTSGAVCGTDGVTYSSECHLRRSACQRRKFVVVAFFGKCDACQNVECGYGEECRGGVCTCNYHCPSDPPPASRVCGEDGILYGSSCHLQLAACQKGAPILTVDAALCHAQKQVVKVLTRSCSRETCGFGGVCSSLSKSHSSIECLCLHQCSGTLLIPVCGSDGVLYRNQCHLNLESCRFQREILAQPHIGSCSRENGCNCNRVGSYGPACDASGQCRCRPGVGGTKCDHCVPSFWGIHLIAKGALSCAPCGCSAFGSARPDCEQSTGRCECLTNAEGEKCEKCRDGFLLTAQGCVRPHDFQAPRTCSEHRCLHGARCVHARGELPSCACEMGCDEAKFGIATNMSVCGSDGQTYEGLCQLRLFACKHQIDLVPVSLGICDSEFSNAPSLDRSQRQKSPMLERQPEIVTLGSFCTFKTECASISADCMTRAGKKGRCQCGNGTIWNGKTCVEETIALLPLNLQFDGKQTAKLKRVDELPTNFNFTIQFSAAASNGALLDVLMVNGERLQMRIDQRRILLQ</sequence>
<keyword evidence="6" id="KW-0722">Serine protease inhibitor</keyword>
<feature type="disulfide bond" evidence="10">
    <location>
        <begin position="747"/>
        <end position="759"/>
    </location>
</feature>
<dbReference type="InterPro" id="IPR002049">
    <property type="entry name" value="LE_dom"/>
</dbReference>
<comment type="caution">
    <text evidence="10">Lacks conserved residue(s) required for the propagation of feature annotation.</text>
</comment>
<feature type="domain" description="Kazal-like" evidence="13">
    <location>
        <begin position="537"/>
        <end position="590"/>
    </location>
</feature>
<dbReference type="PROSITE" id="PS51465">
    <property type="entry name" value="KAZAL_2"/>
    <property type="match status" value="9"/>
</dbReference>
<keyword evidence="3" id="KW-0646">Protease inhibitor</keyword>
<reference evidence="15" key="1">
    <citation type="submission" date="2024-02" db="UniProtKB">
        <authorList>
            <consortium name="WormBaseParasite"/>
        </authorList>
    </citation>
    <scope>IDENTIFICATION</scope>
</reference>
<proteinExistence type="predicted"/>
<dbReference type="SUPFAM" id="SSF57196">
    <property type="entry name" value="EGF/Laminin"/>
    <property type="match status" value="1"/>
</dbReference>
<comment type="subcellular location">
    <subcellularLocation>
        <location evidence="1">Secreted</location>
    </subcellularLocation>
</comment>
<dbReference type="SMART" id="SM00274">
    <property type="entry name" value="FOLN"/>
    <property type="match status" value="8"/>
</dbReference>
<dbReference type="Gene3D" id="2.40.50.120">
    <property type="match status" value="1"/>
</dbReference>
<keyword evidence="14" id="KW-1185">Reference proteome</keyword>
<keyword evidence="5" id="KW-0677">Repeat</keyword>
<dbReference type="InterPro" id="IPR050653">
    <property type="entry name" value="Prot_Inhib_GrowthFact_Antg"/>
</dbReference>
<name>A0AAF3EWB7_9BILA</name>
<evidence type="ECO:0000259" key="12">
    <source>
        <dbReference type="PROSITE" id="PS50027"/>
    </source>
</evidence>